<name>A0A7G3B7U1_LUTLO</name>
<evidence type="ECO:0000256" key="1">
    <source>
        <dbReference type="SAM" id="Phobius"/>
    </source>
</evidence>
<evidence type="ECO:0000313" key="2">
    <source>
        <dbReference type="EMBL" id="MBC1180510.1"/>
    </source>
</evidence>
<organism evidence="2">
    <name type="scientific">Lutzomyia longipalpis</name>
    <name type="common">Sand fly</name>
    <dbReference type="NCBI Taxonomy" id="7200"/>
    <lineage>
        <taxon>Eukaryota</taxon>
        <taxon>Metazoa</taxon>
        <taxon>Ecdysozoa</taxon>
        <taxon>Arthropoda</taxon>
        <taxon>Hexapoda</taxon>
        <taxon>Insecta</taxon>
        <taxon>Pterygota</taxon>
        <taxon>Neoptera</taxon>
        <taxon>Endopterygota</taxon>
        <taxon>Diptera</taxon>
        <taxon>Nematocera</taxon>
        <taxon>Psychodoidea</taxon>
        <taxon>Psychodidae</taxon>
        <taxon>Lutzomyia</taxon>
        <taxon>Lutzomyia</taxon>
    </lineage>
</organism>
<keyword evidence="1" id="KW-0812">Transmembrane</keyword>
<feature type="transmembrane region" description="Helical" evidence="1">
    <location>
        <begin position="36"/>
        <end position="56"/>
    </location>
</feature>
<keyword evidence="1" id="KW-1133">Transmembrane helix</keyword>
<dbReference type="AlphaFoldDB" id="A0A7G3B7U1"/>
<reference evidence="2" key="1">
    <citation type="journal article" date="2020" name="BMC">
        <title>Leishmania infection induces a limited differential gene expression in the sand fly midgut.</title>
        <authorList>
            <person name="Coutinho-Abreu I.V."/>
            <person name="Serafim T.D."/>
            <person name="Meneses C."/>
            <person name="Kamhawi S."/>
            <person name="Oliveira F."/>
            <person name="Valenzuela J.G."/>
        </authorList>
    </citation>
    <scope>NUCLEOTIDE SEQUENCE</scope>
    <source>
        <strain evidence="2">Jacobina</strain>
        <tissue evidence="2">Midgut</tissue>
    </source>
</reference>
<protein>
    <submittedName>
        <fullName evidence="2">Uncharacterized protein</fullName>
    </submittedName>
</protein>
<sequence length="68" mass="8002">MHLFLFHVLIVDFVVGVWSLYVKNKEFTDFFSIKKMSFCGTVACLLARVVFNNFFYKTIVNEKLSEIL</sequence>
<feature type="transmembrane region" description="Helical" evidence="1">
    <location>
        <begin position="6"/>
        <end position="24"/>
    </location>
</feature>
<proteinExistence type="predicted"/>
<accession>A0A7G3B7U1</accession>
<keyword evidence="1" id="KW-0472">Membrane</keyword>
<dbReference type="EMBL" id="GITU01011807">
    <property type="protein sequence ID" value="MBC1180510.1"/>
    <property type="molecule type" value="Transcribed_RNA"/>
</dbReference>